<dbReference type="SUPFAM" id="SSF56634">
    <property type="entry name" value="Heme-dependent catalase-like"/>
    <property type="match status" value="1"/>
</dbReference>
<evidence type="ECO:0000313" key="3">
    <source>
        <dbReference type="Proteomes" id="UP000662821"/>
    </source>
</evidence>
<dbReference type="PANTHER" id="PTHR36195:SF4">
    <property type="entry name" value="DOMAIN PROTEIN, PUTATIVE (AFU_ORTHOLOGUE AFUA_5G01990)-RELATED"/>
    <property type="match status" value="1"/>
</dbReference>
<sequence>MFAIPRPPLPYEPRYEFEEDGEQETCAQLLQTLHGISATTYADSGHATRSVHAKSHGLLRARLQVLDGLAPELAQGLFATPASYDVVMRISTIPGDMLDDKVSVPRGMAIKVIGVPGTQLSSLEPDDGTEPASTQDFVLVNGPAFLAPSAKKFLGSLKLLASTTDKVPRLKQALSTVLQGAEKALEAVGGESGTLKSLGGHPETHVLGETYYSQAPILYGVYMAKVALVPVLPELSALKGAPVDLDGKPNGLRDAVVAYFARHAATWEVRIQLCRDIASMPLEDASVAWPEADSPYLPVARITAQPQAGWSEALSRAVDDGMAFSPWHGLLAHRPLGSIMRVRKAAYAMSARFRFERTGKVAREPRNLDDVFVNDAIK</sequence>
<accession>A0AAJ4T390</accession>
<comment type="function">
    <text evidence="1">Decomposes hydrogen peroxide into water and oxygen; serves to protect cells from the toxic effects of hydrogen peroxide.</text>
</comment>
<dbReference type="AlphaFoldDB" id="A0AAJ4T390"/>
<dbReference type="Proteomes" id="UP000662821">
    <property type="component" value="Chromosome"/>
</dbReference>
<evidence type="ECO:0000256" key="1">
    <source>
        <dbReference type="ARBA" id="ARBA00002974"/>
    </source>
</evidence>
<dbReference type="Gene3D" id="2.40.180.10">
    <property type="entry name" value="Catalase core domain"/>
    <property type="match status" value="1"/>
</dbReference>
<organism evidence="2 3">
    <name type="scientific">Janthinobacterium lividum</name>
    <dbReference type="NCBI Taxonomy" id="29581"/>
    <lineage>
        <taxon>Bacteria</taxon>
        <taxon>Pseudomonadati</taxon>
        <taxon>Pseudomonadota</taxon>
        <taxon>Betaproteobacteria</taxon>
        <taxon>Burkholderiales</taxon>
        <taxon>Oxalobacteraceae</taxon>
        <taxon>Janthinobacterium</taxon>
    </lineage>
</organism>
<dbReference type="InterPro" id="IPR020835">
    <property type="entry name" value="Catalase_sf"/>
</dbReference>
<dbReference type="CDD" id="cd08152">
    <property type="entry name" value="y4iL_like"/>
    <property type="match status" value="1"/>
</dbReference>
<evidence type="ECO:0000313" key="2">
    <source>
        <dbReference type="EMBL" id="QSX94173.1"/>
    </source>
</evidence>
<dbReference type="GO" id="GO:0020037">
    <property type="term" value="F:heme binding"/>
    <property type="evidence" value="ECO:0007669"/>
    <property type="project" value="InterPro"/>
</dbReference>
<name>A0AAJ4T390_9BURK</name>
<reference evidence="2 3" key="1">
    <citation type="submission" date="2021-03" db="EMBL/GenBank/DDBJ databases">
        <title>Draft genome sequence of Janthinobacterium sp. strain PLB02 isolated from infected primmorphs (Lubomirskia baicalensis).</title>
        <authorList>
            <person name="Chernogor L.I."/>
            <person name="Belikov S.I."/>
            <person name="Petrushin I.S."/>
        </authorList>
    </citation>
    <scope>NUCLEOTIDE SEQUENCE [LARGE SCALE GENOMIC DNA]</scope>
    <source>
        <strain evidence="2 3">PLB02</strain>
    </source>
</reference>
<protein>
    <submittedName>
        <fullName evidence="2">Catalase family protein</fullName>
    </submittedName>
</protein>
<gene>
    <name evidence="2" type="ORF">J3P46_15555</name>
</gene>
<dbReference type="RefSeq" id="WP_151095230.1">
    <property type="nucleotide sequence ID" value="NZ_CP071520.1"/>
</dbReference>
<dbReference type="EMBL" id="CP071520">
    <property type="protein sequence ID" value="QSX94173.1"/>
    <property type="molecule type" value="Genomic_DNA"/>
</dbReference>
<dbReference type="PANTHER" id="PTHR36195">
    <property type="entry name" value="DOMAIN PROTEIN, PUTATIVE (AFU_ORTHOLOGUE AFUA_5G01990)-RELATED-RELATED"/>
    <property type="match status" value="1"/>
</dbReference>
<proteinExistence type="predicted"/>